<dbReference type="InterPro" id="IPR005139">
    <property type="entry name" value="PCRF"/>
</dbReference>
<dbReference type="Proteomes" id="UP000887566">
    <property type="component" value="Unplaced"/>
</dbReference>
<keyword evidence="2" id="KW-0488">Methylation</keyword>
<dbReference type="Gene3D" id="3.30.160.20">
    <property type="match status" value="1"/>
</dbReference>
<dbReference type="SMART" id="SM00937">
    <property type="entry name" value="PCRF"/>
    <property type="match status" value="1"/>
</dbReference>
<evidence type="ECO:0000259" key="5">
    <source>
        <dbReference type="SMART" id="SM00937"/>
    </source>
</evidence>
<evidence type="ECO:0000256" key="4">
    <source>
        <dbReference type="SAM" id="Coils"/>
    </source>
</evidence>
<reference evidence="7" key="1">
    <citation type="submission" date="2022-11" db="UniProtKB">
        <authorList>
            <consortium name="WormBaseParasite"/>
        </authorList>
    </citation>
    <scope>IDENTIFICATION</scope>
</reference>
<keyword evidence="4" id="KW-0175">Coiled coil</keyword>
<keyword evidence="3" id="KW-0648">Protein biosynthesis</keyword>
<protein>
    <submittedName>
        <fullName evidence="7">Peptide chain release factor domain-containing protein</fullName>
    </submittedName>
</protein>
<dbReference type="InterPro" id="IPR045853">
    <property type="entry name" value="Pep_chain_release_fac_I_sf"/>
</dbReference>
<evidence type="ECO:0000256" key="2">
    <source>
        <dbReference type="ARBA" id="ARBA00022481"/>
    </source>
</evidence>
<dbReference type="PANTHER" id="PTHR43804">
    <property type="entry name" value="LD18447P"/>
    <property type="match status" value="1"/>
</dbReference>
<dbReference type="InterPro" id="IPR000352">
    <property type="entry name" value="Pep_chain_release_fac_I"/>
</dbReference>
<dbReference type="Gene3D" id="3.30.70.1660">
    <property type="match status" value="1"/>
</dbReference>
<dbReference type="Pfam" id="PF00472">
    <property type="entry name" value="RF-1"/>
    <property type="match status" value="1"/>
</dbReference>
<proteinExistence type="inferred from homology"/>
<feature type="domain" description="Peptide chain release factor" evidence="5">
    <location>
        <begin position="86"/>
        <end position="201"/>
    </location>
</feature>
<dbReference type="AlphaFoldDB" id="A0A914USD3"/>
<organism evidence="6 7">
    <name type="scientific">Plectus sambesii</name>
    <dbReference type="NCBI Taxonomy" id="2011161"/>
    <lineage>
        <taxon>Eukaryota</taxon>
        <taxon>Metazoa</taxon>
        <taxon>Ecdysozoa</taxon>
        <taxon>Nematoda</taxon>
        <taxon>Chromadorea</taxon>
        <taxon>Plectida</taxon>
        <taxon>Plectina</taxon>
        <taxon>Plectoidea</taxon>
        <taxon>Plectidae</taxon>
        <taxon>Plectus</taxon>
    </lineage>
</organism>
<evidence type="ECO:0000313" key="7">
    <source>
        <dbReference type="WBParaSite" id="PSAMB.scaffold12206size2889.g34705.t1"/>
    </source>
</evidence>
<name>A0A914USD3_9BILA</name>
<sequence>MIRALLRSTNALSRPYLFSSQRLLSSIDLKTDARARTFFDHVLTQLVAAQAGNLSVPSEQISYWQRIVTLSRQLDEAGEQERELQTLSKENDDAEFRQLAEKDLAACKSDIETLEARLAEAIVVPDENDFLSKCQLEVTCGSGGQESMLFANEIFTLYDSYARFRGWSFGIMQYDTSDMGGLRYGLAAVEGPGAYRALKFEAGVHRVQRVPVTDKSRVHTSTISVAVLPEPEHPEVVLKRSDLTVETMRASGPGGQFVNTTSSAARVTHLPSGVAIHCMESRNQHENVEKAIRRISAILLQRQIDSVHDKVTTARKLQVGTKGRSEKVRTYTYKDDRITDHRIRQSFNRIAEVLQGTEAFDEIVQVRENNCVFVLQTAVGPFSPPFQVAVTL</sequence>
<evidence type="ECO:0000256" key="1">
    <source>
        <dbReference type="ARBA" id="ARBA00010835"/>
    </source>
</evidence>
<dbReference type="InterPro" id="IPR050057">
    <property type="entry name" value="Prokaryotic/Mito_RF"/>
</dbReference>
<dbReference type="PANTHER" id="PTHR43804:SF7">
    <property type="entry name" value="LD18447P"/>
    <property type="match status" value="1"/>
</dbReference>
<comment type="similarity">
    <text evidence="1">Belongs to the prokaryotic/mitochondrial release factor family.</text>
</comment>
<evidence type="ECO:0000256" key="3">
    <source>
        <dbReference type="ARBA" id="ARBA00022917"/>
    </source>
</evidence>
<dbReference type="Pfam" id="PF03462">
    <property type="entry name" value="PCRF"/>
    <property type="match status" value="1"/>
</dbReference>
<dbReference type="Gene3D" id="6.10.140.1950">
    <property type="match status" value="1"/>
</dbReference>
<dbReference type="SUPFAM" id="SSF75620">
    <property type="entry name" value="Release factor"/>
    <property type="match status" value="1"/>
</dbReference>
<feature type="coiled-coil region" evidence="4">
    <location>
        <begin position="70"/>
        <end position="117"/>
    </location>
</feature>
<evidence type="ECO:0000313" key="6">
    <source>
        <dbReference type="Proteomes" id="UP000887566"/>
    </source>
</evidence>
<dbReference type="GO" id="GO:0005737">
    <property type="term" value="C:cytoplasm"/>
    <property type="evidence" value="ECO:0007669"/>
    <property type="project" value="UniProtKB-ARBA"/>
</dbReference>
<dbReference type="WBParaSite" id="PSAMB.scaffold12206size2889.g34705.t1">
    <property type="protein sequence ID" value="PSAMB.scaffold12206size2889.g34705.t1"/>
    <property type="gene ID" value="PSAMB.scaffold12206size2889.g34705"/>
</dbReference>
<dbReference type="GO" id="GO:0003747">
    <property type="term" value="F:translation release factor activity"/>
    <property type="evidence" value="ECO:0007669"/>
    <property type="project" value="InterPro"/>
</dbReference>
<keyword evidence="6" id="KW-1185">Reference proteome</keyword>
<accession>A0A914USD3</accession>